<keyword evidence="3 7" id="KW-0217">Developmental protein</keyword>
<evidence type="ECO:0000256" key="1">
    <source>
        <dbReference type="ARBA" id="ARBA00004613"/>
    </source>
</evidence>
<reference evidence="8 9" key="1">
    <citation type="submission" date="2021-09" db="EMBL/GenBank/DDBJ databases">
        <title>Genomic insights and catalytic innovation underlie evolution of tropane alkaloids biosynthesis.</title>
        <authorList>
            <person name="Wang Y.-J."/>
            <person name="Tian T."/>
            <person name="Huang J.-P."/>
            <person name="Huang S.-X."/>
        </authorList>
    </citation>
    <scope>NUCLEOTIDE SEQUENCE [LARGE SCALE GENOMIC DNA]</scope>
    <source>
        <strain evidence="8">KIB-2018</strain>
        <tissue evidence="8">Leaf</tissue>
    </source>
</reference>
<sequence>MGSRHCFFLLALQVLSLASATTRHFAANDDVGANPPATGHIQESSQVSLVSNSVSEVSTKQGNKIMEKGVAGTSEAAYTRGFGKVGSSPPSCEHKCYGCTPCKAIQVPTTSKVHAHLGVHYANYEPEGWKCKCGPSFYSP</sequence>
<dbReference type="InterPro" id="IPR039455">
    <property type="entry name" value="EPFL"/>
</dbReference>
<evidence type="ECO:0000256" key="4">
    <source>
        <dbReference type="ARBA" id="ARBA00022525"/>
    </source>
</evidence>
<comment type="caution">
    <text evidence="8">The sequence shown here is derived from an EMBL/GenBank/DDBJ whole genome shotgun (WGS) entry which is preliminary data.</text>
</comment>
<dbReference type="GO" id="GO:0005576">
    <property type="term" value="C:extracellular region"/>
    <property type="evidence" value="ECO:0007669"/>
    <property type="project" value="UniProtKB-SubCell"/>
</dbReference>
<protein>
    <recommendedName>
        <fullName evidence="7">Epidermal patterning factor-like protein</fullName>
    </recommendedName>
</protein>
<dbReference type="PANTHER" id="PTHR33109">
    <property type="entry name" value="EPIDERMAL PATTERNING FACTOR-LIKE PROTEIN 4"/>
    <property type="match status" value="1"/>
</dbReference>
<dbReference type="EMBL" id="JAIWQS010000010">
    <property type="protein sequence ID" value="KAJ8752236.1"/>
    <property type="molecule type" value="Genomic_DNA"/>
</dbReference>
<evidence type="ECO:0000256" key="3">
    <source>
        <dbReference type="ARBA" id="ARBA00022473"/>
    </source>
</evidence>
<evidence type="ECO:0000256" key="5">
    <source>
        <dbReference type="ARBA" id="ARBA00022729"/>
    </source>
</evidence>
<keyword evidence="6" id="KW-1015">Disulfide bond</keyword>
<comment type="subcellular location">
    <subcellularLocation>
        <location evidence="1 7">Secreted</location>
    </subcellularLocation>
</comment>
<gene>
    <name evidence="8" type="ORF">K2173_003872</name>
</gene>
<dbReference type="GO" id="GO:0010052">
    <property type="term" value="P:guard cell differentiation"/>
    <property type="evidence" value="ECO:0007669"/>
    <property type="project" value="UniProtKB-UniRule"/>
</dbReference>
<keyword evidence="9" id="KW-1185">Reference proteome</keyword>
<proteinExistence type="inferred from homology"/>
<dbReference type="PANTHER" id="PTHR33109:SF3">
    <property type="entry name" value="EPIDERMAL PATTERNING FACTOR-LIKE PROTEIN"/>
    <property type="match status" value="1"/>
</dbReference>
<comment type="similarity">
    <text evidence="2 7">Belongs to the plant cysteine rich small secretory peptide family. Epidermal patterning factor subfamily.</text>
</comment>
<name>A0AAV8SJS7_9ROSI</name>
<evidence type="ECO:0000313" key="8">
    <source>
        <dbReference type="EMBL" id="KAJ8752236.1"/>
    </source>
</evidence>
<accession>A0AAV8SJS7</accession>
<feature type="chain" id="PRO_5043093750" description="Epidermal patterning factor-like protein" evidence="7">
    <location>
        <begin position="21"/>
        <end position="140"/>
    </location>
</feature>
<feature type="signal peptide" evidence="7">
    <location>
        <begin position="1"/>
        <end position="20"/>
    </location>
</feature>
<evidence type="ECO:0000313" key="9">
    <source>
        <dbReference type="Proteomes" id="UP001159364"/>
    </source>
</evidence>
<organism evidence="8 9">
    <name type="scientific">Erythroxylum novogranatense</name>
    <dbReference type="NCBI Taxonomy" id="1862640"/>
    <lineage>
        <taxon>Eukaryota</taxon>
        <taxon>Viridiplantae</taxon>
        <taxon>Streptophyta</taxon>
        <taxon>Embryophyta</taxon>
        <taxon>Tracheophyta</taxon>
        <taxon>Spermatophyta</taxon>
        <taxon>Magnoliopsida</taxon>
        <taxon>eudicotyledons</taxon>
        <taxon>Gunneridae</taxon>
        <taxon>Pentapetalae</taxon>
        <taxon>rosids</taxon>
        <taxon>fabids</taxon>
        <taxon>Malpighiales</taxon>
        <taxon>Erythroxylaceae</taxon>
        <taxon>Erythroxylum</taxon>
    </lineage>
</organism>
<evidence type="ECO:0000256" key="6">
    <source>
        <dbReference type="ARBA" id="ARBA00023157"/>
    </source>
</evidence>
<dbReference type="Proteomes" id="UP001159364">
    <property type="component" value="Linkage Group LG10"/>
</dbReference>
<keyword evidence="5 7" id="KW-0732">Signal</keyword>
<keyword evidence="4 7" id="KW-0964">Secreted</keyword>
<comment type="function">
    <text evidence="7">Controls stomatal patterning.</text>
</comment>
<dbReference type="AlphaFoldDB" id="A0AAV8SJS7"/>
<dbReference type="Pfam" id="PF17181">
    <property type="entry name" value="EPF"/>
    <property type="match status" value="1"/>
</dbReference>
<evidence type="ECO:0000256" key="2">
    <source>
        <dbReference type="ARBA" id="ARBA00008127"/>
    </source>
</evidence>
<evidence type="ECO:0000256" key="7">
    <source>
        <dbReference type="RuleBase" id="RU367102"/>
    </source>
</evidence>